<dbReference type="AlphaFoldDB" id="A0AAU8AA52"/>
<protein>
    <submittedName>
        <fullName evidence="2">Uncharacterized protein</fullName>
    </submittedName>
</protein>
<gene>
    <name evidence="2" type="ORF">PUP29_03445</name>
</gene>
<keyword evidence="1" id="KW-0175">Coiled coil</keyword>
<reference evidence="2" key="1">
    <citation type="submission" date="2023-02" db="EMBL/GenBank/DDBJ databases">
        <title>Gut commensal Christensenella minuta modulates host metabolism via a new class of secondary bile acids.</title>
        <authorList>
            <person name="Liu C."/>
        </authorList>
    </citation>
    <scope>NUCLEOTIDE SEQUENCE</scope>
    <source>
        <strain evidence="2">CA70</strain>
    </source>
</reference>
<feature type="coiled-coil region" evidence="1">
    <location>
        <begin position="67"/>
        <end position="97"/>
    </location>
</feature>
<dbReference type="EMBL" id="CP117826">
    <property type="protein sequence ID" value="XCC62983.1"/>
    <property type="molecule type" value="Genomic_DNA"/>
</dbReference>
<evidence type="ECO:0000256" key="1">
    <source>
        <dbReference type="SAM" id="Coils"/>
    </source>
</evidence>
<accession>A0AAU8AA52</accession>
<proteinExistence type="predicted"/>
<dbReference type="RefSeq" id="WP_079547205.1">
    <property type="nucleotide sequence ID" value="NZ_CP117826.1"/>
</dbReference>
<sequence length="100" mass="11216">MEHTKDEAGGCWGNIGEKRGAGREAIGEIARELEQEQLLEEKIDEAIHVDDYTIPEEAENEPAVRAAEETEEIFAVLERASDRLAEEEEEIFSVLEEDAS</sequence>
<name>A0AAU8AA52_9FIRM</name>
<evidence type="ECO:0000313" key="2">
    <source>
        <dbReference type="EMBL" id="XCC62983.1"/>
    </source>
</evidence>
<organism evidence="2">
    <name type="scientific">Christensenella massiliensis</name>
    <dbReference type="NCBI Taxonomy" id="1805714"/>
    <lineage>
        <taxon>Bacteria</taxon>
        <taxon>Bacillati</taxon>
        <taxon>Bacillota</taxon>
        <taxon>Clostridia</taxon>
        <taxon>Christensenellales</taxon>
        <taxon>Christensenellaceae</taxon>
        <taxon>Christensenella</taxon>
    </lineage>
</organism>